<feature type="transmembrane region" description="Helical" evidence="9">
    <location>
        <begin position="16"/>
        <end position="44"/>
    </location>
</feature>
<organism evidence="13 14">
    <name type="scientific">Szabonella alba</name>
    <dbReference type="NCBI Taxonomy" id="2804194"/>
    <lineage>
        <taxon>Bacteria</taxon>
        <taxon>Pseudomonadati</taxon>
        <taxon>Pseudomonadota</taxon>
        <taxon>Alphaproteobacteria</taxon>
        <taxon>Rhodobacterales</taxon>
        <taxon>Paracoccaceae</taxon>
        <taxon>Szabonella</taxon>
    </lineage>
</organism>
<evidence type="ECO:0000313" key="14">
    <source>
        <dbReference type="Proteomes" id="UP000648908"/>
    </source>
</evidence>
<protein>
    <recommendedName>
        <fullName evidence="9">Membrane fusion protein (MFP) family protein</fullName>
    </recommendedName>
</protein>
<gene>
    <name evidence="13" type="ORF">JL811_19175</name>
</gene>
<dbReference type="AlphaFoldDB" id="A0A8K0VGG1"/>
<dbReference type="Pfam" id="PF25994">
    <property type="entry name" value="HH_AprE"/>
    <property type="match status" value="1"/>
</dbReference>
<keyword evidence="8 9" id="KW-0472">Membrane</keyword>
<dbReference type="InterPro" id="IPR010129">
    <property type="entry name" value="T1SS_HlyD"/>
</dbReference>
<dbReference type="PANTHER" id="PTHR30386:SF17">
    <property type="entry name" value="ALKALINE PROTEASE SECRETION PROTEIN APRE"/>
    <property type="match status" value="1"/>
</dbReference>
<keyword evidence="3 9" id="KW-0813">Transport</keyword>
<dbReference type="InterPro" id="IPR050739">
    <property type="entry name" value="MFP"/>
</dbReference>
<keyword evidence="4 9" id="KW-1003">Cell membrane</keyword>
<dbReference type="PANTHER" id="PTHR30386">
    <property type="entry name" value="MEMBRANE FUSION SUBUNIT OF EMRAB-TOLC MULTIDRUG EFFLUX PUMP"/>
    <property type="match status" value="1"/>
</dbReference>
<feature type="domain" description="AprE-like beta-barrel" evidence="12">
    <location>
        <begin position="323"/>
        <end position="411"/>
    </location>
</feature>
<comment type="subcellular location">
    <subcellularLocation>
        <location evidence="1 9">Cell inner membrane</location>
        <topology evidence="1 9">Single-pass membrane protein</topology>
    </subcellularLocation>
</comment>
<dbReference type="Gene3D" id="2.40.30.170">
    <property type="match status" value="1"/>
</dbReference>
<evidence type="ECO:0000256" key="7">
    <source>
        <dbReference type="ARBA" id="ARBA00022989"/>
    </source>
</evidence>
<reference evidence="13" key="1">
    <citation type="submission" date="2021-01" db="EMBL/GenBank/DDBJ databases">
        <title>Tabrizicola alba sp. nov. a motile alkaliphilic bacterium isolated from a soda lake.</title>
        <authorList>
            <person name="Szuroczki S."/>
            <person name="Abbaszade G."/>
            <person name="Schumann P."/>
            <person name="Toth E."/>
        </authorList>
    </citation>
    <scope>NUCLEOTIDE SEQUENCE</scope>
    <source>
        <strain evidence="13">DMG-N-6</strain>
    </source>
</reference>
<dbReference type="Gene3D" id="1.10.287.470">
    <property type="entry name" value="Helix hairpin bin"/>
    <property type="match status" value="1"/>
</dbReference>
<dbReference type="Proteomes" id="UP000648908">
    <property type="component" value="Unassembled WGS sequence"/>
</dbReference>
<dbReference type="EMBL" id="JAESVN010000018">
    <property type="protein sequence ID" value="MBL4919340.1"/>
    <property type="molecule type" value="Genomic_DNA"/>
</dbReference>
<dbReference type="GO" id="GO:0005886">
    <property type="term" value="C:plasma membrane"/>
    <property type="evidence" value="ECO:0007669"/>
    <property type="project" value="UniProtKB-SubCell"/>
</dbReference>
<accession>A0A8K0VGG1</accession>
<feature type="domain" description="AprE-like long alpha-helical hairpin" evidence="11">
    <location>
        <begin position="92"/>
        <end position="280"/>
    </location>
</feature>
<feature type="coiled-coil region" evidence="10">
    <location>
        <begin position="94"/>
        <end position="121"/>
    </location>
</feature>
<evidence type="ECO:0000259" key="12">
    <source>
        <dbReference type="Pfam" id="PF26002"/>
    </source>
</evidence>
<evidence type="ECO:0000256" key="6">
    <source>
        <dbReference type="ARBA" id="ARBA00022692"/>
    </source>
</evidence>
<evidence type="ECO:0000256" key="9">
    <source>
        <dbReference type="RuleBase" id="RU365093"/>
    </source>
</evidence>
<evidence type="ECO:0000256" key="5">
    <source>
        <dbReference type="ARBA" id="ARBA00022519"/>
    </source>
</evidence>
<sequence>MTTPSPPYLRARRALWIGWITLFLLIGGFGLWSVTMTISGAIVASGRIEVEQNRQVLQHPDGGVVSEILVSEGDSVEIGQVMIRLDGTLLMSELSIVEGQLSEVQARRARLEAEQDGMEEMVLPEALLAQAATDPQVAEQVEGQLRLFSARAETLDRTLDQLERRKGQTLSQIEGIDAQSAALTTQIDLIARELADQQSLFDRGLAQASRVLGLEREAARLAGEAGDLLAGRAQAEGRITELDLQMLGLTAQRREQANTELRDIGSNELQLVQRQRSLAEQVARLDIRAPASGTVLGLQVTTPRSVIRPADPVAYVIPQDRPLIITVQVPPIHVDEVRMGQPVKLVFPAFSSRTTPELDGAVALVSADALTDNATGLTYYRAEISLSPEEAERLGHPLLPGMPVDAFIQTQPRTPLAYLVKPFTDYFTHAFRES</sequence>
<name>A0A8K0VGG1_9RHOB</name>
<keyword evidence="10" id="KW-0175">Coiled coil</keyword>
<dbReference type="Gene3D" id="2.40.50.100">
    <property type="match status" value="1"/>
</dbReference>
<evidence type="ECO:0000256" key="8">
    <source>
        <dbReference type="ARBA" id="ARBA00023136"/>
    </source>
</evidence>
<comment type="caution">
    <text evidence="13">The sequence shown here is derived from an EMBL/GenBank/DDBJ whole genome shotgun (WGS) entry which is preliminary data.</text>
</comment>
<evidence type="ECO:0000259" key="11">
    <source>
        <dbReference type="Pfam" id="PF25994"/>
    </source>
</evidence>
<dbReference type="Pfam" id="PF26002">
    <property type="entry name" value="Beta-barrel_AprE"/>
    <property type="match status" value="1"/>
</dbReference>
<dbReference type="RefSeq" id="WP_202690318.1">
    <property type="nucleotide sequence ID" value="NZ_JAESVN010000018.1"/>
</dbReference>
<proteinExistence type="inferred from homology"/>
<keyword evidence="14" id="KW-1185">Reference proteome</keyword>
<evidence type="ECO:0000313" key="13">
    <source>
        <dbReference type="EMBL" id="MBL4919340.1"/>
    </source>
</evidence>
<dbReference type="GO" id="GO:0015031">
    <property type="term" value="P:protein transport"/>
    <property type="evidence" value="ECO:0007669"/>
    <property type="project" value="InterPro"/>
</dbReference>
<feature type="coiled-coil region" evidence="10">
    <location>
        <begin position="145"/>
        <end position="179"/>
    </location>
</feature>
<keyword evidence="7 9" id="KW-1133">Transmembrane helix</keyword>
<evidence type="ECO:0000256" key="1">
    <source>
        <dbReference type="ARBA" id="ARBA00004377"/>
    </source>
</evidence>
<keyword evidence="6 9" id="KW-0812">Transmembrane</keyword>
<evidence type="ECO:0000256" key="2">
    <source>
        <dbReference type="ARBA" id="ARBA00009477"/>
    </source>
</evidence>
<evidence type="ECO:0000256" key="10">
    <source>
        <dbReference type="SAM" id="Coils"/>
    </source>
</evidence>
<dbReference type="PRINTS" id="PR01490">
    <property type="entry name" value="RTXTOXIND"/>
</dbReference>
<dbReference type="InterPro" id="IPR058781">
    <property type="entry name" value="HH_AprE-like"/>
</dbReference>
<dbReference type="InterPro" id="IPR058982">
    <property type="entry name" value="Beta-barrel_AprE"/>
</dbReference>
<dbReference type="NCBIfam" id="TIGR01843">
    <property type="entry name" value="type_I_hlyD"/>
    <property type="match status" value="1"/>
</dbReference>
<evidence type="ECO:0000256" key="4">
    <source>
        <dbReference type="ARBA" id="ARBA00022475"/>
    </source>
</evidence>
<evidence type="ECO:0000256" key="3">
    <source>
        <dbReference type="ARBA" id="ARBA00022448"/>
    </source>
</evidence>
<keyword evidence="5 9" id="KW-0997">Cell inner membrane</keyword>
<comment type="similarity">
    <text evidence="2 9">Belongs to the membrane fusion protein (MFP) (TC 8.A.1) family.</text>
</comment>